<gene>
    <name evidence="1" type="ORF">N027_22085</name>
</gene>
<evidence type="ECO:0000313" key="1">
    <source>
        <dbReference type="EMBL" id="XCN77123.1"/>
    </source>
</evidence>
<name>A0AAU8M818_PSESX</name>
<dbReference type="AlphaFoldDB" id="A0AAU8M818"/>
<dbReference type="EMBL" id="CP159278">
    <property type="protein sequence ID" value="XCN77123.1"/>
    <property type="molecule type" value="Genomic_DNA"/>
</dbReference>
<reference evidence="1" key="2">
    <citation type="submission" date="2024-07" db="EMBL/GenBank/DDBJ databases">
        <title>A complete genome sequence for Pseudomonas syringae USA007.</title>
        <authorList>
            <person name="Baltrus D.A."/>
        </authorList>
    </citation>
    <scope>NUCLEOTIDE SEQUENCE</scope>
    <source>
        <strain evidence="1">USA007</strain>
    </source>
</reference>
<proteinExistence type="predicted"/>
<sequence>MFLSQMKPAAGQKPTAIALTVMSASVSFYAALSVEKALVDPSLFEWSTDVDQSTMKE</sequence>
<accession>A0AAU8M818</accession>
<reference evidence="1" key="1">
    <citation type="journal article" date="2014" name="Genome Announc.">
        <title>Draft Genome Sequences of a Phylogenetically Diverse Suite of Pseudomonas syringae Strains from Multiple Source Populations.</title>
        <authorList>
            <person name="Baltrus D.A."/>
            <person name="Yourstone S."/>
            <person name="Lind A."/>
            <person name="Guilbaud C."/>
            <person name="Sands D.C."/>
            <person name="Jones C.D."/>
            <person name="Morris C.E."/>
            <person name="Dangl J.L."/>
        </authorList>
    </citation>
    <scope>NUCLEOTIDE SEQUENCE</scope>
    <source>
        <strain evidence="1">USA007</strain>
    </source>
</reference>
<organism evidence="1">
    <name type="scientific">Pseudomonas syringae USA007</name>
    <dbReference type="NCBI Taxonomy" id="1357288"/>
    <lineage>
        <taxon>Bacteria</taxon>
        <taxon>Pseudomonadati</taxon>
        <taxon>Pseudomonadota</taxon>
        <taxon>Gammaproteobacteria</taxon>
        <taxon>Pseudomonadales</taxon>
        <taxon>Pseudomonadaceae</taxon>
        <taxon>Pseudomonas</taxon>
        <taxon>Pseudomonas syringae</taxon>
    </lineage>
</organism>
<dbReference type="RefSeq" id="WP_152531908.1">
    <property type="nucleotide sequence ID" value="NZ_CP159278.1"/>
</dbReference>
<protein>
    <submittedName>
        <fullName evidence="1">Uncharacterized protein</fullName>
    </submittedName>
</protein>